<dbReference type="Proteomes" id="UP000007799">
    <property type="component" value="Unassembled WGS sequence"/>
</dbReference>
<evidence type="ECO:0008006" key="4">
    <source>
        <dbReference type="Google" id="ProtNLM"/>
    </source>
</evidence>
<accession>F2U5H1</accession>
<organism evidence="3">
    <name type="scientific">Salpingoeca rosetta (strain ATCC 50818 / BSB-021)</name>
    <dbReference type="NCBI Taxonomy" id="946362"/>
    <lineage>
        <taxon>Eukaryota</taxon>
        <taxon>Choanoflagellata</taxon>
        <taxon>Craspedida</taxon>
        <taxon>Salpingoecidae</taxon>
        <taxon>Salpingoeca</taxon>
    </lineage>
</organism>
<gene>
    <name evidence="2" type="ORF">PTSG_03818</name>
</gene>
<dbReference type="KEGG" id="sre:PTSG_03818"/>
<name>F2U5H1_SALR5</name>
<evidence type="ECO:0000256" key="1">
    <source>
        <dbReference type="SAM" id="SignalP"/>
    </source>
</evidence>
<dbReference type="GeneID" id="16076131"/>
<proteinExistence type="predicted"/>
<dbReference type="AlphaFoldDB" id="F2U5H1"/>
<feature type="chain" id="PRO_5003288416" description="Saposin B-type domain-containing protein" evidence="1">
    <location>
        <begin position="18"/>
        <end position="568"/>
    </location>
</feature>
<evidence type="ECO:0000313" key="2">
    <source>
        <dbReference type="EMBL" id="EGD83187.1"/>
    </source>
</evidence>
<feature type="signal peptide" evidence="1">
    <location>
        <begin position="1"/>
        <end position="17"/>
    </location>
</feature>
<reference evidence="2" key="1">
    <citation type="submission" date="2009-08" db="EMBL/GenBank/DDBJ databases">
        <title>Annotation of Salpingoeca rosetta.</title>
        <authorList>
            <consortium name="The Broad Institute Genome Sequencing Platform"/>
            <person name="Russ C."/>
            <person name="Cuomo C."/>
            <person name="Burger G."/>
            <person name="Gray M.W."/>
            <person name="Holland P.W.H."/>
            <person name="King N."/>
            <person name="Lang F.B.F."/>
            <person name="Roger A.J."/>
            <person name="Ruiz-Trillo I."/>
            <person name="Young S.K."/>
            <person name="Zeng Q."/>
            <person name="Gargeya S."/>
            <person name="Alvarado L."/>
            <person name="Berlin A."/>
            <person name="Chapman S.B."/>
            <person name="Chen Z."/>
            <person name="Freedman E."/>
            <person name="Gellesch M."/>
            <person name="Goldberg J."/>
            <person name="Griggs A."/>
            <person name="Gujja S."/>
            <person name="Heilman E."/>
            <person name="Heiman D."/>
            <person name="Howarth C."/>
            <person name="Mehta T."/>
            <person name="Neiman D."/>
            <person name="Pearson M."/>
            <person name="Roberts A."/>
            <person name="Saif S."/>
            <person name="Shea T."/>
            <person name="Shenoy N."/>
            <person name="Sisk P."/>
            <person name="Stolte C."/>
            <person name="Sykes S."/>
            <person name="White J."/>
            <person name="Yandava C."/>
            <person name="Haas B."/>
            <person name="Nusbaum C."/>
            <person name="Birren B."/>
        </authorList>
    </citation>
    <scope>NUCLEOTIDE SEQUENCE [LARGE SCALE GENOMIC DNA]</scope>
    <source>
        <strain evidence="2">ATCC 50818</strain>
    </source>
</reference>
<protein>
    <recommendedName>
        <fullName evidence="4">Saposin B-type domain-containing protein</fullName>
    </recommendedName>
</protein>
<sequence length="568" mass="61108">MVLRMAELAALVAVVVACLVPLQGGMARLLGDTTCGELPTMLQAVETACEVNGLEELYHSVNYAGPPNFCAASCVNAVSALHEALSYCETAEAVLGTAGVRASVRSINRQQAACNAPSVACLRVQREFDSWLRTATGEGCLDVMADAATLPDTEASQAQLRSTCTGTCHSGFTYYLAQLEEAGCVDWALYQLHRESFDLTCATTTDDGTSDTIVYCRNKFSPEQLQEQLRTARNTSRSQAERDTALQAICTPCLFEYIQVEARKSSARIDVAELDLLCARDSTTFCYPRVMDVLVFTTHAGPAQRAQQLCSLGECSDKVLARLRNTPQLASLSNAASVAEELVQHADAHLKYMCLQSEEGDVCVDVMDAIISGFDENLAFQGTAYFGPDACEDIGTGDYCTWGCQRRLDRLVDAVGCCHHSIRTYLTEIGTAAAEVDDAFAPVEAVTSECGHDIGPACTVYNEDVAADVVLVVPFPKSFVRAHKDVLALELVSVLGRPADSFKITRISDGTQGSQTETTSNVHIELVFESATRRDQVVSSVAADAARGSLAFLTLPSLHYNQTLGLGE</sequence>
<keyword evidence="3" id="KW-1185">Reference proteome</keyword>
<dbReference type="RefSeq" id="XP_004995551.1">
    <property type="nucleotide sequence ID" value="XM_004995494.1"/>
</dbReference>
<dbReference type="EMBL" id="GL832962">
    <property type="protein sequence ID" value="EGD83187.1"/>
    <property type="molecule type" value="Genomic_DNA"/>
</dbReference>
<evidence type="ECO:0000313" key="3">
    <source>
        <dbReference type="Proteomes" id="UP000007799"/>
    </source>
</evidence>
<keyword evidence="1" id="KW-0732">Signal</keyword>
<dbReference type="PROSITE" id="PS51257">
    <property type="entry name" value="PROKAR_LIPOPROTEIN"/>
    <property type="match status" value="1"/>
</dbReference>
<dbReference type="InParanoid" id="F2U5H1"/>